<dbReference type="Pfam" id="PF04956">
    <property type="entry name" value="TrbC"/>
    <property type="match status" value="1"/>
</dbReference>
<evidence type="ECO:0000313" key="3">
    <source>
        <dbReference type="EMBL" id="EJF87728.1"/>
    </source>
</evidence>
<feature type="transmembrane region" description="Helical" evidence="2">
    <location>
        <begin position="82"/>
        <end position="102"/>
    </location>
</feature>
<dbReference type="EMBL" id="AILY01000006">
    <property type="protein sequence ID" value="EJF87728.1"/>
    <property type="molecule type" value="Genomic_DNA"/>
</dbReference>
<dbReference type="eggNOG" id="ENOG50343SX">
    <property type="taxonomic scope" value="Bacteria"/>
</dbReference>
<keyword evidence="4" id="KW-1185">Reference proteome</keyword>
<dbReference type="STRING" id="1094556.MCY_00182"/>
<accession>J0ZHS9</accession>
<dbReference type="AlphaFoldDB" id="J0ZHS9"/>
<dbReference type="RefSeq" id="WP_007346486.1">
    <property type="nucleotide sequence ID" value="NZ_CALY02000021.1"/>
</dbReference>
<keyword evidence="2" id="KW-0812">Transmembrane</keyword>
<evidence type="ECO:0000256" key="1">
    <source>
        <dbReference type="ARBA" id="ARBA00004141"/>
    </source>
</evidence>
<evidence type="ECO:0000313" key="4">
    <source>
        <dbReference type="Proteomes" id="UP000001077"/>
    </source>
</evidence>
<organism evidence="3 4">
    <name type="scientific">Bartonella rattimassiliensis 15908</name>
    <dbReference type="NCBI Taxonomy" id="1094556"/>
    <lineage>
        <taxon>Bacteria</taxon>
        <taxon>Pseudomonadati</taxon>
        <taxon>Pseudomonadota</taxon>
        <taxon>Alphaproteobacteria</taxon>
        <taxon>Hyphomicrobiales</taxon>
        <taxon>Bartonellaceae</taxon>
        <taxon>Bartonella</taxon>
    </lineage>
</organism>
<sequence>MKQTNTLQTIIHNKITPISAALTVFFMNDSAYAKVATLTNAETALNGLKGDLEKIIPIAAGVILLCLAIAYAGRYIEKGTFIRWAVGVVIAGSAAELAKLLFTR</sequence>
<dbReference type="HOGENOM" id="CLU_155731_2_0_5"/>
<proteinExistence type="predicted"/>
<dbReference type="OrthoDB" id="7926281at2"/>
<name>J0ZHS9_9HYPH</name>
<reference evidence="3 4" key="1">
    <citation type="submission" date="2012-03" db="EMBL/GenBank/DDBJ databases">
        <title>The Genome Sequence of Bartonella rattimassiliensis 15908.</title>
        <authorList>
            <consortium name="The Broad Institute Genome Sequencing Platform"/>
            <consortium name="The Broad Institute Genome Sequencing Center for Infectious Disease"/>
            <person name="Feldgarden M."/>
            <person name="Kirby J."/>
            <person name="Kosoy M."/>
            <person name="Birtles R."/>
            <person name="Probert W.S."/>
            <person name="Chiaraviglio L."/>
            <person name="Young S.K."/>
            <person name="Zeng Q."/>
            <person name="Gargeya S."/>
            <person name="Fitzgerald M."/>
            <person name="Haas B."/>
            <person name="Abouelleil A."/>
            <person name="Alvarado L."/>
            <person name="Arachchi H.M."/>
            <person name="Berlin A."/>
            <person name="Chapman S.B."/>
            <person name="Gearin G."/>
            <person name="Goldberg J."/>
            <person name="Griggs A."/>
            <person name="Gujja S."/>
            <person name="Hansen M."/>
            <person name="Heiman D."/>
            <person name="Howarth C."/>
            <person name="Larimer J."/>
            <person name="Lui A."/>
            <person name="MacDonald P.J.P."/>
            <person name="McCowen C."/>
            <person name="Montmayeur A."/>
            <person name="Murphy C."/>
            <person name="Neiman D."/>
            <person name="Pearson M."/>
            <person name="Priest M."/>
            <person name="Roberts A."/>
            <person name="Saif S."/>
            <person name="Shea T."/>
            <person name="Sisk P."/>
            <person name="Stolte C."/>
            <person name="Sykes S."/>
            <person name="Wortman J."/>
            <person name="Nusbaum C."/>
            <person name="Birren B."/>
        </authorList>
    </citation>
    <scope>NUCLEOTIDE SEQUENCE [LARGE SCALE GENOMIC DNA]</scope>
    <source>
        <strain evidence="3 4">15908</strain>
    </source>
</reference>
<feature type="transmembrane region" description="Helical" evidence="2">
    <location>
        <begin position="55"/>
        <end position="76"/>
    </location>
</feature>
<dbReference type="NCBIfam" id="NF033899">
    <property type="entry name" value="T4SS_pilin_TrwL"/>
    <property type="match status" value="1"/>
</dbReference>
<gene>
    <name evidence="3" type="ORF">MCY_00182</name>
</gene>
<dbReference type="PATRIC" id="fig|1094556.3.peg.254"/>
<evidence type="ECO:0000256" key="2">
    <source>
        <dbReference type="SAM" id="Phobius"/>
    </source>
</evidence>
<dbReference type="Proteomes" id="UP000001077">
    <property type="component" value="Unassembled WGS sequence"/>
</dbReference>
<comment type="caution">
    <text evidence="3">The sequence shown here is derived from an EMBL/GenBank/DDBJ whole genome shotgun (WGS) entry which is preliminary data.</text>
</comment>
<keyword evidence="2" id="KW-1133">Transmembrane helix</keyword>
<protein>
    <submittedName>
        <fullName evidence="3">Uncharacterized protein</fullName>
    </submittedName>
</protein>
<comment type="subcellular location">
    <subcellularLocation>
        <location evidence="1">Membrane</location>
        <topology evidence="1">Multi-pass membrane protein</topology>
    </subcellularLocation>
</comment>
<keyword evidence="2" id="KW-0472">Membrane</keyword>
<dbReference type="InterPro" id="IPR007039">
    <property type="entry name" value="TrbC/VirB2"/>
</dbReference>
<dbReference type="GO" id="GO:0016020">
    <property type="term" value="C:membrane"/>
    <property type="evidence" value="ECO:0007669"/>
    <property type="project" value="UniProtKB-SubCell"/>
</dbReference>